<dbReference type="Gene3D" id="1.10.287.470">
    <property type="entry name" value="Helix hairpin bin"/>
    <property type="match status" value="1"/>
</dbReference>
<accession>A0A1G9I8I6</accession>
<comment type="subcellular location">
    <subcellularLocation>
        <location evidence="1">Cell inner membrane</location>
        <topology evidence="1">Lipid-anchor</topology>
    </subcellularLocation>
</comment>
<proteinExistence type="inferred from homology"/>
<dbReference type="STRING" id="119000.SAMN05661010_01092"/>
<dbReference type="AlphaFoldDB" id="A0A1G9I8I6"/>
<feature type="signal peptide" evidence="5">
    <location>
        <begin position="1"/>
        <end position="22"/>
    </location>
</feature>
<feature type="domain" description="Multidrug resistance protein MdtA-like beta-barrel" evidence="8">
    <location>
        <begin position="250"/>
        <end position="299"/>
    </location>
</feature>
<dbReference type="NCBIfam" id="TIGR01730">
    <property type="entry name" value="RND_mfp"/>
    <property type="match status" value="1"/>
</dbReference>
<dbReference type="InterPro" id="IPR006143">
    <property type="entry name" value="RND_pump_MFP"/>
</dbReference>
<dbReference type="RefSeq" id="WP_175488729.1">
    <property type="nucleotide sequence ID" value="NZ_FNGI01000002.1"/>
</dbReference>
<evidence type="ECO:0000259" key="7">
    <source>
        <dbReference type="Pfam" id="PF25917"/>
    </source>
</evidence>
<evidence type="ECO:0000313" key="10">
    <source>
        <dbReference type="EMBL" id="SDL21580.1"/>
    </source>
</evidence>
<dbReference type="GO" id="GO:0022857">
    <property type="term" value="F:transmembrane transporter activity"/>
    <property type="evidence" value="ECO:0007669"/>
    <property type="project" value="InterPro"/>
</dbReference>
<dbReference type="GO" id="GO:0005886">
    <property type="term" value="C:plasma membrane"/>
    <property type="evidence" value="ECO:0007669"/>
    <property type="project" value="TreeGrafter"/>
</dbReference>
<dbReference type="Gene3D" id="2.40.30.170">
    <property type="match status" value="1"/>
</dbReference>
<dbReference type="PANTHER" id="PTHR30158">
    <property type="entry name" value="ACRA/E-RELATED COMPONENT OF DRUG EFFLUX TRANSPORTER"/>
    <property type="match status" value="1"/>
</dbReference>
<dbReference type="EMBL" id="FNGI01000002">
    <property type="protein sequence ID" value="SDL21580.1"/>
    <property type="molecule type" value="Genomic_DNA"/>
</dbReference>
<evidence type="ECO:0000256" key="5">
    <source>
        <dbReference type="SAM" id="SignalP"/>
    </source>
</evidence>
<gene>
    <name evidence="10" type="ORF">SAMN05661010_01092</name>
</gene>
<feature type="coiled-coil region" evidence="3">
    <location>
        <begin position="109"/>
        <end position="174"/>
    </location>
</feature>
<evidence type="ECO:0000256" key="3">
    <source>
        <dbReference type="SAM" id="Coils"/>
    </source>
</evidence>
<evidence type="ECO:0000259" key="8">
    <source>
        <dbReference type="Pfam" id="PF25944"/>
    </source>
</evidence>
<evidence type="ECO:0000259" key="9">
    <source>
        <dbReference type="Pfam" id="PF25967"/>
    </source>
</evidence>
<dbReference type="Pfam" id="PF25967">
    <property type="entry name" value="RND-MFP_C"/>
    <property type="match status" value="1"/>
</dbReference>
<dbReference type="InterPro" id="IPR058624">
    <property type="entry name" value="MdtA-like_HH"/>
</dbReference>
<sequence length="429" mass="46448">MRNNKGVRRLGWSMALVSLVLAGCGQESTQQQAGQQQQPPPLAAQVLKVQPRNLPVDKQYSALLRSEQQVVVTARVTGILEEKHYQEGERVKKGQLLFTIEPARYEATVRQRRADLQSAEAELYRAQRNWERFERLYEQNSVSQQQRDEALATLKIAQAMVAQAEAALDDAQIDLDYTTVTAPVSGQIGLSEVNVGSLVQPPQELVTITSLRTIEARFALPPEDAAALRQLRRTPGGGDVTPVALANLTPDSEMDRLRGRLNYLGASVDRDTGTVQVEATFDNPQSLFLPGQFVHVKLDGLVMPNAIAVPEIAVLEGREGPMVYVVAENGEAKPVNVNLGDRAGPWIVIDSGLEPGQQVVVTHVASVQPGRRIEPQPFDGKAEPKAVSAGNQMQEQPASDAPAATPEASSASDKPQKPQAASAQEGDGE</sequence>
<dbReference type="Pfam" id="PF25876">
    <property type="entry name" value="HH_MFP_RND"/>
    <property type="match status" value="1"/>
</dbReference>
<evidence type="ECO:0000256" key="2">
    <source>
        <dbReference type="ARBA" id="ARBA00009477"/>
    </source>
</evidence>
<feature type="chain" id="PRO_5011781733" evidence="5">
    <location>
        <begin position="23"/>
        <end position="429"/>
    </location>
</feature>
<dbReference type="SUPFAM" id="SSF111369">
    <property type="entry name" value="HlyD-like secretion proteins"/>
    <property type="match status" value="1"/>
</dbReference>
<feature type="region of interest" description="Disordered" evidence="4">
    <location>
        <begin position="367"/>
        <end position="429"/>
    </location>
</feature>
<evidence type="ECO:0000259" key="6">
    <source>
        <dbReference type="Pfam" id="PF25876"/>
    </source>
</evidence>
<evidence type="ECO:0000256" key="1">
    <source>
        <dbReference type="ARBA" id="ARBA00004519"/>
    </source>
</evidence>
<feature type="domain" description="Multidrug resistance protein MdtA-like C-terminal permuted SH3" evidence="9">
    <location>
        <begin position="305"/>
        <end position="362"/>
    </location>
</feature>
<name>A0A1G9I8I6_9GAMM</name>
<dbReference type="GO" id="GO:0030313">
    <property type="term" value="C:cell envelope"/>
    <property type="evidence" value="ECO:0007669"/>
    <property type="project" value="UniProtKB-SubCell"/>
</dbReference>
<dbReference type="InterPro" id="IPR058627">
    <property type="entry name" value="MdtA-like_C"/>
</dbReference>
<keyword evidence="5" id="KW-0732">Signal</keyword>
<keyword evidence="3" id="KW-0175">Coiled coil</keyword>
<keyword evidence="11" id="KW-1185">Reference proteome</keyword>
<dbReference type="Gene3D" id="2.40.50.100">
    <property type="match status" value="1"/>
</dbReference>
<dbReference type="Gene3D" id="2.40.420.20">
    <property type="match status" value="1"/>
</dbReference>
<feature type="domain" description="Multidrug resistance protein MdtA-like barrel-sandwich hybrid" evidence="7">
    <location>
        <begin position="69"/>
        <end position="209"/>
    </location>
</feature>
<feature type="compositionally biased region" description="Low complexity" evidence="4">
    <location>
        <begin position="397"/>
        <end position="412"/>
    </location>
</feature>
<dbReference type="Pfam" id="PF25944">
    <property type="entry name" value="Beta-barrel_RND"/>
    <property type="match status" value="1"/>
</dbReference>
<evidence type="ECO:0000313" key="11">
    <source>
        <dbReference type="Proteomes" id="UP000198654"/>
    </source>
</evidence>
<evidence type="ECO:0000256" key="4">
    <source>
        <dbReference type="SAM" id="MobiDB-lite"/>
    </source>
</evidence>
<dbReference type="Proteomes" id="UP000198654">
    <property type="component" value="Unassembled WGS sequence"/>
</dbReference>
<feature type="domain" description="Multidrug resistance protein MdtA-like alpha-helical hairpin" evidence="6">
    <location>
        <begin position="110"/>
        <end position="178"/>
    </location>
</feature>
<dbReference type="GO" id="GO:0046677">
    <property type="term" value="P:response to antibiotic"/>
    <property type="evidence" value="ECO:0007669"/>
    <property type="project" value="TreeGrafter"/>
</dbReference>
<dbReference type="Pfam" id="PF25917">
    <property type="entry name" value="BSH_RND"/>
    <property type="match status" value="1"/>
</dbReference>
<protein>
    <submittedName>
        <fullName evidence="10">Membrane fusion protein, multidrug efflux system</fullName>
    </submittedName>
</protein>
<reference evidence="10 11" key="1">
    <citation type="submission" date="2016-10" db="EMBL/GenBank/DDBJ databases">
        <authorList>
            <person name="de Groot N.N."/>
        </authorList>
    </citation>
    <scope>NUCLEOTIDE SEQUENCE [LARGE SCALE GENOMIC DNA]</scope>
    <source>
        <strain evidence="10 11">DSM 14789</strain>
    </source>
</reference>
<dbReference type="PROSITE" id="PS51257">
    <property type="entry name" value="PROKAR_LIPOPROTEIN"/>
    <property type="match status" value="1"/>
</dbReference>
<dbReference type="InterPro" id="IPR058625">
    <property type="entry name" value="MdtA-like_BSH"/>
</dbReference>
<organism evidence="10 11">
    <name type="scientific">Modicisalibacter muralis</name>
    <dbReference type="NCBI Taxonomy" id="119000"/>
    <lineage>
        <taxon>Bacteria</taxon>
        <taxon>Pseudomonadati</taxon>
        <taxon>Pseudomonadota</taxon>
        <taxon>Gammaproteobacteria</taxon>
        <taxon>Oceanospirillales</taxon>
        <taxon>Halomonadaceae</taxon>
        <taxon>Modicisalibacter</taxon>
    </lineage>
</organism>
<dbReference type="InterPro" id="IPR058626">
    <property type="entry name" value="MdtA-like_b-barrel"/>
</dbReference>
<comment type="similarity">
    <text evidence="2">Belongs to the membrane fusion protein (MFP) (TC 8.A.1) family.</text>
</comment>